<name>A0A553IIU8_ACHLA</name>
<dbReference type="Gene3D" id="3.40.1190.20">
    <property type="match status" value="1"/>
</dbReference>
<evidence type="ECO:0000256" key="4">
    <source>
        <dbReference type="RuleBase" id="RU003704"/>
    </source>
</evidence>
<dbReference type="InterPro" id="IPR002173">
    <property type="entry name" value="Carboh/pur_kinase_PfkB_CS"/>
</dbReference>
<evidence type="ECO:0000313" key="7">
    <source>
        <dbReference type="Proteomes" id="UP000315938"/>
    </source>
</evidence>
<dbReference type="GO" id="GO:0008865">
    <property type="term" value="F:fructokinase activity"/>
    <property type="evidence" value="ECO:0007669"/>
    <property type="project" value="UniProtKB-ARBA"/>
</dbReference>
<dbReference type="PRINTS" id="PR00990">
    <property type="entry name" value="RIBOKINASE"/>
</dbReference>
<dbReference type="PANTHER" id="PTHR43085:SF54">
    <property type="entry name" value="PUTATIVE-RELATED"/>
    <property type="match status" value="1"/>
</dbReference>
<dbReference type="SMR" id="A0A553IIU8"/>
<evidence type="ECO:0000259" key="5">
    <source>
        <dbReference type="Pfam" id="PF00294"/>
    </source>
</evidence>
<comment type="caution">
    <text evidence="6">The sequence shown here is derived from an EMBL/GenBank/DDBJ whole genome shotgun (WGS) entry which is preliminary data.</text>
</comment>
<organism evidence="6 7">
    <name type="scientific">Acholeplasma laidlawii</name>
    <dbReference type="NCBI Taxonomy" id="2148"/>
    <lineage>
        <taxon>Bacteria</taxon>
        <taxon>Bacillati</taxon>
        <taxon>Mycoplasmatota</taxon>
        <taxon>Mollicutes</taxon>
        <taxon>Acholeplasmatales</taxon>
        <taxon>Acholeplasmataceae</taxon>
        <taxon>Acholeplasma</taxon>
    </lineage>
</organism>
<gene>
    <name evidence="6" type="ORF">FNV44_03555</name>
</gene>
<keyword evidence="2 4" id="KW-0808">Transferase</keyword>
<dbReference type="CDD" id="cd01167">
    <property type="entry name" value="bac_FRK"/>
    <property type="match status" value="1"/>
</dbReference>
<feature type="domain" description="Carbohydrate kinase PfkB" evidence="5">
    <location>
        <begin position="2"/>
        <end position="305"/>
    </location>
</feature>
<dbReference type="InterPro" id="IPR002139">
    <property type="entry name" value="Ribo/fructo_kinase"/>
</dbReference>
<reference evidence="6 7" key="1">
    <citation type="submission" date="2019-07" db="EMBL/GenBank/DDBJ databases">
        <title>Genome sequence of Acholeplasma laidlawii strain with increased resistance to erythromycin.</title>
        <authorList>
            <person name="Medvedeva E.S."/>
            <person name="Baranova N.B."/>
            <person name="Siniagina M.N."/>
            <person name="Mouzykantov A."/>
            <person name="Chernova O.A."/>
            <person name="Chernov V.M."/>
        </authorList>
    </citation>
    <scope>NUCLEOTIDE SEQUENCE [LARGE SCALE GENOMIC DNA]</scope>
    <source>
        <strain evidence="6 7">PG8REry</strain>
    </source>
</reference>
<dbReference type="PANTHER" id="PTHR43085">
    <property type="entry name" value="HEXOKINASE FAMILY MEMBER"/>
    <property type="match status" value="1"/>
</dbReference>
<dbReference type="OMA" id="NWRPTFW"/>
<comment type="similarity">
    <text evidence="1 4">Belongs to the carbohydrate kinase PfkB family.</text>
</comment>
<dbReference type="GO" id="GO:0006000">
    <property type="term" value="P:fructose metabolic process"/>
    <property type="evidence" value="ECO:0007669"/>
    <property type="project" value="UniProtKB-ARBA"/>
</dbReference>
<protein>
    <submittedName>
        <fullName evidence="6">Carbohydrate kinase</fullName>
    </submittedName>
</protein>
<dbReference type="InterPro" id="IPR029056">
    <property type="entry name" value="Ribokinase-like"/>
</dbReference>
<sequence length="319" mass="35525">MKVITIGELLIDFIPKEKGVNLKGVQNFIKHAGGAPANVAAVVAKLGGESIFLGQVGHDSFGSYLIDKLKSFNVETKYIHQTSKRPTSLAFVSLTDVGDRDFVFYRNPGADELYEASMVPKKEFDRNILHFCSVSLTDNPIKEAHIKAIELTRKHNGLVSFDPNIRLALWQDHKKMLDVIYEFLHLTDIVKVSSDELNFMTGFDDEQVAIKSLFVGQVKVVIVTKGKEGSRLYFKDIDAVIKHPGFTINSIDTTGAGDAFMGAFLYQLSKNNLILNQYNSYDILKFANAYAALSTTKLGAMENIPSLEEVDAMINNYKE</sequence>
<keyword evidence="3 4" id="KW-0418">Kinase</keyword>
<proteinExistence type="inferred from homology"/>
<accession>A0A553IIU8</accession>
<dbReference type="RefSeq" id="WP_012242365.1">
    <property type="nucleotide sequence ID" value="NZ_JACAOE010000001.1"/>
</dbReference>
<dbReference type="AlphaFoldDB" id="A0A553IIU8"/>
<dbReference type="Pfam" id="PF00294">
    <property type="entry name" value="PfkB"/>
    <property type="match status" value="1"/>
</dbReference>
<evidence type="ECO:0000256" key="3">
    <source>
        <dbReference type="ARBA" id="ARBA00022777"/>
    </source>
</evidence>
<evidence type="ECO:0000313" key="6">
    <source>
        <dbReference type="EMBL" id="TRY00131.1"/>
    </source>
</evidence>
<dbReference type="InterPro" id="IPR050306">
    <property type="entry name" value="PfkB_Carbo_kinase"/>
</dbReference>
<dbReference type="InterPro" id="IPR011611">
    <property type="entry name" value="PfkB_dom"/>
</dbReference>
<evidence type="ECO:0000256" key="1">
    <source>
        <dbReference type="ARBA" id="ARBA00010688"/>
    </source>
</evidence>
<evidence type="ECO:0000256" key="2">
    <source>
        <dbReference type="ARBA" id="ARBA00022679"/>
    </source>
</evidence>
<dbReference type="SUPFAM" id="SSF53613">
    <property type="entry name" value="Ribokinase-like"/>
    <property type="match status" value="1"/>
</dbReference>
<dbReference type="GeneID" id="41338596"/>
<dbReference type="PROSITE" id="PS00584">
    <property type="entry name" value="PFKB_KINASES_2"/>
    <property type="match status" value="1"/>
</dbReference>
<dbReference type="Proteomes" id="UP000315938">
    <property type="component" value="Unassembled WGS sequence"/>
</dbReference>
<dbReference type="EMBL" id="VKID01000001">
    <property type="protein sequence ID" value="TRY00131.1"/>
    <property type="molecule type" value="Genomic_DNA"/>
</dbReference>
<dbReference type="PROSITE" id="PS00583">
    <property type="entry name" value="PFKB_KINASES_1"/>
    <property type="match status" value="1"/>
</dbReference>